<name>X0X5X1_9ZZZZ</name>
<proteinExistence type="predicted"/>
<sequence>GFSPRGRQSDANFEFTPALEGTYTVILTIGDKKLKRKATILKDYWY</sequence>
<gene>
    <name evidence="1" type="ORF">S01H1_61179</name>
</gene>
<accession>X0X5X1</accession>
<comment type="caution">
    <text evidence="1">The sequence shown here is derived from an EMBL/GenBank/DDBJ whole genome shotgun (WGS) entry which is preliminary data.</text>
</comment>
<evidence type="ECO:0000313" key="1">
    <source>
        <dbReference type="EMBL" id="GAG32033.1"/>
    </source>
</evidence>
<dbReference type="EMBL" id="BARS01040102">
    <property type="protein sequence ID" value="GAG32033.1"/>
    <property type="molecule type" value="Genomic_DNA"/>
</dbReference>
<feature type="non-terminal residue" evidence="1">
    <location>
        <position position="1"/>
    </location>
</feature>
<organism evidence="1">
    <name type="scientific">marine sediment metagenome</name>
    <dbReference type="NCBI Taxonomy" id="412755"/>
    <lineage>
        <taxon>unclassified sequences</taxon>
        <taxon>metagenomes</taxon>
        <taxon>ecological metagenomes</taxon>
    </lineage>
</organism>
<dbReference type="AlphaFoldDB" id="X0X5X1"/>
<protein>
    <submittedName>
        <fullName evidence="1">Uncharacterized protein</fullName>
    </submittedName>
</protein>
<reference evidence="1" key="1">
    <citation type="journal article" date="2014" name="Front. Microbiol.">
        <title>High frequency of phylogenetically diverse reductive dehalogenase-homologous genes in deep subseafloor sedimentary metagenomes.</title>
        <authorList>
            <person name="Kawai M."/>
            <person name="Futagami T."/>
            <person name="Toyoda A."/>
            <person name="Takaki Y."/>
            <person name="Nishi S."/>
            <person name="Hori S."/>
            <person name="Arai W."/>
            <person name="Tsubouchi T."/>
            <person name="Morono Y."/>
            <person name="Uchiyama I."/>
            <person name="Ito T."/>
            <person name="Fujiyama A."/>
            <person name="Inagaki F."/>
            <person name="Takami H."/>
        </authorList>
    </citation>
    <scope>NUCLEOTIDE SEQUENCE</scope>
    <source>
        <strain evidence="1">Expedition CK06-06</strain>
    </source>
</reference>